<evidence type="ECO:0000256" key="2">
    <source>
        <dbReference type="SAM" id="Phobius"/>
    </source>
</evidence>
<reference evidence="3" key="1">
    <citation type="journal article" date="2023" name="Access Microbiol">
        <title>De-novo genome assembly for Akanthomyces muscarius, a biocontrol agent of insect agricultural pests.</title>
        <authorList>
            <person name="Erdos Z."/>
            <person name="Studholme D.J."/>
            <person name="Raymond B."/>
            <person name="Sharma M."/>
        </authorList>
    </citation>
    <scope>NUCLEOTIDE SEQUENCE</scope>
    <source>
        <strain evidence="3">Ve6</strain>
    </source>
</reference>
<feature type="compositionally biased region" description="Low complexity" evidence="1">
    <location>
        <begin position="202"/>
        <end position="215"/>
    </location>
</feature>
<keyword evidence="2" id="KW-0472">Membrane</keyword>
<feature type="compositionally biased region" description="Polar residues" evidence="1">
    <location>
        <begin position="265"/>
        <end position="293"/>
    </location>
</feature>
<evidence type="ECO:0000256" key="1">
    <source>
        <dbReference type="SAM" id="MobiDB-lite"/>
    </source>
</evidence>
<dbReference type="Proteomes" id="UP001144673">
    <property type="component" value="Chromosome 4"/>
</dbReference>
<dbReference type="PANTHER" id="PTHR37451">
    <property type="entry name" value="MARVEL DOMAIN"/>
    <property type="match status" value="1"/>
</dbReference>
<dbReference type="KEGG" id="amus:LMH87_011855"/>
<evidence type="ECO:0000313" key="4">
    <source>
        <dbReference type="Proteomes" id="UP001144673"/>
    </source>
</evidence>
<proteinExistence type="predicted"/>
<keyword evidence="2" id="KW-1133">Transmembrane helix</keyword>
<name>A0A9W8QCF5_AKAMU</name>
<evidence type="ECO:0000313" key="3">
    <source>
        <dbReference type="EMBL" id="KAJ4151140.1"/>
    </source>
</evidence>
<organism evidence="3 4">
    <name type="scientific">Akanthomyces muscarius</name>
    <name type="common">Entomopathogenic fungus</name>
    <name type="synonym">Lecanicillium muscarium</name>
    <dbReference type="NCBI Taxonomy" id="2231603"/>
    <lineage>
        <taxon>Eukaryota</taxon>
        <taxon>Fungi</taxon>
        <taxon>Dikarya</taxon>
        <taxon>Ascomycota</taxon>
        <taxon>Pezizomycotina</taxon>
        <taxon>Sordariomycetes</taxon>
        <taxon>Hypocreomycetidae</taxon>
        <taxon>Hypocreales</taxon>
        <taxon>Cordycipitaceae</taxon>
        <taxon>Akanthomyces</taxon>
    </lineage>
</organism>
<dbReference type="PANTHER" id="PTHR37451:SF4">
    <property type="entry name" value="MARVEL DOMAIN-CONTAINING PROTEIN"/>
    <property type="match status" value="1"/>
</dbReference>
<evidence type="ECO:0008006" key="5">
    <source>
        <dbReference type="Google" id="ProtNLM"/>
    </source>
</evidence>
<protein>
    <recommendedName>
        <fullName evidence="5">MARVEL domain-containing protein</fullName>
    </recommendedName>
</protein>
<feature type="transmembrane region" description="Helical" evidence="2">
    <location>
        <begin position="148"/>
        <end position="172"/>
    </location>
</feature>
<keyword evidence="2" id="KW-0812">Transmembrane</keyword>
<feature type="transmembrane region" description="Helical" evidence="2">
    <location>
        <begin position="79"/>
        <end position="100"/>
    </location>
</feature>
<feature type="compositionally biased region" description="Low complexity" evidence="1">
    <location>
        <begin position="227"/>
        <end position="253"/>
    </location>
</feature>
<accession>A0A9W8QCF5</accession>
<sequence>MESRAVNAQKTLVTPVWVFGIRIAQVVLSIVVLGMAAAWSEYALFDAPSLAIAAAVFTWAVVAYILVTEKVHAANLLYSIYAVIVLDAFMIIIWLSTWALNAARRAALGDIGGGSSRGGTVCYNGICYDYKKRSIERRAMTWSTLSGLLAGVAALGAVVWVLFIVTFVWTIMQFLHGRKDGRFTLGSSSTTTAGHNMEEQKIQGQQTQQPQQHVQPEYAGQQQQHVQPDYAGQPQQQAYPQYPQQPAEAQAQYHTPQPGAEYQQPVETQAHHQQPLQQYSNDPNQISPQQHHQ</sequence>
<dbReference type="AlphaFoldDB" id="A0A9W8QCF5"/>
<feature type="transmembrane region" description="Helical" evidence="2">
    <location>
        <begin position="12"/>
        <end position="38"/>
    </location>
</feature>
<dbReference type="EMBL" id="JAJHUN010000009">
    <property type="protein sequence ID" value="KAJ4151140.1"/>
    <property type="molecule type" value="Genomic_DNA"/>
</dbReference>
<dbReference type="GeneID" id="80899014"/>
<dbReference type="RefSeq" id="XP_056052854.1">
    <property type="nucleotide sequence ID" value="XM_056201065.1"/>
</dbReference>
<keyword evidence="4" id="KW-1185">Reference proteome</keyword>
<gene>
    <name evidence="3" type="ORF">LMH87_011855</name>
</gene>
<feature type="region of interest" description="Disordered" evidence="1">
    <location>
        <begin position="198"/>
        <end position="293"/>
    </location>
</feature>
<feature type="transmembrane region" description="Helical" evidence="2">
    <location>
        <begin position="50"/>
        <end position="67"/>
    </location>
</feature>
<comment type="caution">
    <text evidence="3">The sequence shown here is derived from an EMBL/GenBank/DDBJ whole genome shotgun (WGS) entry which is preliminary data.</text>
</comment>